<accession>A0A1M4SSS3</accession>
<dbReference type="InterPro" id="IPR039422">
    <property type="entry name" value="MarR/SlyA-like"/>
</dbReference>
<dbReference type="EMBL" id="FQVL01000001">
    <property type="protein sequence ID" value="SHE35303.1"/>
    <property type="molecule type" value="Genomic_DNA"/>
</dbReference>
<feature type="domain" description="HTH marR-type" evidence="2">
    <location>
        <begin position="3"/>
        <end position="140"/>
    </location>
</feature>
<dbReference type="RefSeq" id="WP_073150334.1">
    <property type="nucleotide sequence ID" value="NZ_FQVL01000001.1"/>
</dbReference>
<reference evidence="3 4" key="1">
    <citation type="submission" date="2016-11" db="EMBL/GenBank/DDBJ databases">
        <authorList>
            <person name="Jaros S."/>
            <person name="Januszkiewicz K."/>
            <person name="Wedrychowicz H."/>
        </authorList>
    </citation>
    <scope>NUCLEOTIDE SEQUENCE [LARGE SCALE GENOMIC DNA]</scope>
    <source>
        <strain evidence="3 4">DSM 44666</strain>
    </source>
</reference>
<dbReference type="AlphaFoldDB" id="A0A1M4SSS3"/>
<dbReference type="Gene3D" id="1.10.10.10">
    <property type="entry name" value="Winged helix-like DNA-binding domain superfamily/Winged helix DNA-binding domain"/>
    <property type="match status" value="1"/>
</dbReference>
<dbReference type="STRING" id="112248.SAMN05444392_101123"/>
<dbReference type="InterPro" id="IPR000835">
    <property type="entry name" value="HTH_MarR-typ"/>
</dbReference>
<evidence type="ECO:0000256" key="1">
    <source>
        <dbReference type="ARBA" id="ARBA00023125"/>
    </source>
</evidence>
<evidence type="ECO:0000259" key="2">
    <source>
        <dbReference type="PROSITE" id="PS50995"/>
    </source>
</evidence>
<dbReference type="Pfam" id="PF01047">
    <property type="entry name" value="MarR"/>
    <property type="match status" value="1"/>
</dbReference>
<evidence type="ECO:0000313" key="3">
    <source>
        <dbReference type="EMBL" id="SHE35303.1"/>
    </source>
</evidence>
<gene>
    <name evidence="3" type="ORF">SAMN05444392_101123</name>
</gene>
<dbReference type="OrthoDB" id="162531at2"/>
<dbReference type="SUPFAM" id="SSF46785">
    <property type="entry name" value="Winged helix' DNA-binding domain"/>
    <property type="match status" value="1"/>
</dbReference>
<dbReference type="InterPro" id="IPR036388">
    <property type="entry name" value="WH-like_DNA-bd_sf"/>
</dbReference>
<sequence length="151" mass="17244">MSRNQIINNLSEELRNNSTATIMFHQSIGTKLGLNPTDHKCLDVILKNQPITAGHLSDLTGLTTGAITGVLDRLEKVGYISRVKDPQDKRRVIIHLDQKKAEKDILPLFHIFGKELNQILSHYDDRELQNILDFIRQCNCLLKDLTENMIK</sequence>
<proteinExistence type="predicted"/>
<keyword evidence="1" id="KW-0238">DNA-binding</keyword>
<organism evidence="3 4">
    <name type="scientific">Seinonella peptonophila</name>
    <dbReference type="NCBI Taxonomy" id="112248"/>
    <lineage>
        <taxon>Bacteria</taxon>
        <taxon>Bacillati</taxon>
        <taxon>Bacillota</taxon>
        <taxon>Bacilli</taxon>
        <taxon>Bacillales</taxon>
        <taxon>Thermoactinomycetaceae</taxon>
        <taxon>Seinonella</taxon>
    </lineage>
</organism>
<dbReference type="PANTHER" id="PTHR33164:SF106">
    <property type="entry name" value="TRANSCRIPTIONAL REGULATORY PROTEIN"/>
    <property type="match status" value="1"/>
</dbReference>
<evidence type="ECO:0000313" key="4">
    <source>
        <dbReference type="Proteomes" id="UP000184476"/>
    </source>
</evidence>
<dbReference type="GO" id="GO:0003677">
    <property type="term" value="F:DNA binding"/>
    <property type="evidence" value="ECO:0007669"/>
    <property type="project" value="UniProtKB-KW"/>
</dbReference>
<protein>
    <submittedName>
        <fullName evidence="3">Transcriptional regulator, MarR family</fullName>
    </submittedName>
</protein>
<dbReference type="InterPro" id="IPR036390">
    <property type="entry name" value="WH_DNA-bd_sf"/>
</dbReference>
<dbReference type="Proteomes" id="UP000184476">
    <property type="component" value="Unassembled WGS sequence"/>
</dbReference>
<dbReference type="PANTHER" id="PTHR33164">
    <property type="entry name" value="TRANSCRIPTIONAL REGULATOR, MARR FAMILY"/>
    <property type="match status" value="1"/>
</dbReference>
<dbReference type="GO" id="GO:0003700">
    <property type="term" value="F:DNA-binding transcription factor activity"/>
    <property type="evidence" value="ECO:0007669"/>
    <property type="project" value="InterPro"/>
</dbReference>
<dbReference type="GO" id="GO:0006950">
    <property type="term" value="P:response to stress"/>
    <property type="evidence" value="ECO:0007669"/>
    <property type="project" value="TreeGrafter"/>
</dbReference>
<keyword evidence="4" id="KW-1185">Reference proteome</keyword>
<dbReference type="PROSITE" id="PS50995">
    <property type="entry name" value="HTH_MARR_2"/>
    <property type="match status" value="1"/>
</dbReference>
<name>A0A1M4SSS3_9BACL</name>
<dbReference type="SMART" id="SM00347">
    <property type="entry name" value="HTH_MARR"/>
    <property type="match status" value="1"/>
</dbReference>